<evidence type="ECO:0000256" key="2">
    <source>
        <dbReference type="ARBA" id="ARBA00005189"/>
    </source>
</evidence>
<comment type="catalytic activity">
    <reaction evidence="10">
        <text>an acyl-CoA + a 1,2-diacyl-sn-glycerol = a triacyl-sn-glycerol + CoA</text>
        <dbReference type="Rhea" id="RHEA:10868"/>
        <dbReference type="ChEBI" id="CHEBI:17815"/>
        <dbReference type="ChEBI" id="CHEBI:57287"/>
        <dbReference type="ChEBI" id="CHEBI:58342"/>
        <dbReference type="ChEBI" id="CHEBI:64615"/>
        <dbReference type="EC" id="2.3.1.20"/>
    </reaction>
</comment>
<dbReference type="OrthoDB" id="7440981at2"/>
<feature type="domain" description="O-acyltransferase WSD1-like N-terminal" evidence="12">
    <location>
        <begin position="22"/>
        <end position="294"/>
    </location>
</feature>
<dbReference type="InterPro" id="IPR004255">
    <property type="entry name" value="O-acyltransferase_WSD1_N"/>
</dbReference>
<name>A0A317E5F6_9PROT</name>
<keyword evidence="7" id="KW-0319">Glycerol metabolism</keyword>
<evidence type="ECO:0000256" key="8">
    <source>
        <dbReference type="ARBA" id="ARBA00023098"/>
    </source>
</evidence>
<dbReference type="EMBL" id="QGLF01000002">
    <property type="protein sequence ID" value="PWR22368.1"/>
    <property type="molecule type" value="Genomic_DNA"/>
</dbReference>
<gene>
    <name evidence="14" type="ORF">DKG75_10490</name>
</gene>
<dbReference type="InterPro" id="IPR045034">
    <property type="entry name" value="O-acyltransferase_WSD1-like"/>
</dbReference>
<dbReference type="GO" id="GO:0071731">
    <property type="term" value="P:response to nitric oxide"/>
    <property type="evidence" value="ECO:0007669"/>
    <property type="project" value="TreeGrafter"/>
</dbReference>
<dbReference type="InterPro" id="IPR014292">
    <property type="entry name" value="Acyl_transf_WS/DGAT"/>
</dbReference>
<evidence type="ECO:0000256" key="6">
    <source>
        <dbReference type="ARBA" id="ARBA00022679"/>
    </source>
</evidence>
<protein>
    <recommendedName>
        <fullName evidence="4">diacylglycerol O-acyltransferase</fullName>
        <ecNumber evidence="4">2.3.1.20</ecNumber>
    </recommendedName>
</protein>
<dbReference type="InterPro" id="IPR009721">
    <property type="entry name" value="O-acyltransferase_WSD1_C"/>
</dbReference>
<evidence type="ECO:0000256" key="3">
    <source>
        <dbReference type="ARBA" id="ARBA00009587"/>
    </source>
</evidence>
<dbReference type="GO" id="GO:0004144">
    <property type="term" value="F:diacylglycerol O-acyltransferase activity"/>
    <property type="evidence" value="ECO:0007669"/>
    <property type="project" value="UniProtKB-EC"/>
</dbReference>
<reference evidence="15" key="1">
    <citation type="submission" date="2018-05" db="EMBL/GenBank/DDBJ databases">
        <title>Zavarzinia sp. HR-AS.</title>
        <authorList>
            <person name="Lee Y."/>
            <person name="Jeon C.O."/>
        </authorList>
    </citation>
    <scope>NUCLEOTIDE SEQUENCE [LARGE SCALE GENOMIC DNA]</scope>
    <source>
        <strain evidence="15">DSM 1231</strain>
    </source>
</reference>
<dbReference type="GO" id="GO:0051701">
    <property type="term" value="P:biological process involved in interaction with host"/>
    <property type="evidence" value="ECO:0007669"/>
    <property type="project" value="TreeGrafter"/>
</dbReference>
<feature type="domain" description="O-acyltransferase WSD1 C-terminal" evidence="13">
    <location>
        <begin position="335"/>
        <end position="485"/>
    </location>
</feature>
<dbReference type="GO" id="GO:0006071">
    <property type="term" value="P:glycerol metabolic process"/>
    <property type="evidence" value="ECO:0007669"/>
    <property type="project" value="UniProtKB-KW"/>
</dbReference>
<dbReference type="PANTHER" id="PTHR31650:SF1">
    <property type="entry name" value="WAX ESTER SYNTHASE_DIACYLGLYCEROL ACYLTRANSFERASE 4-RELATED"/>
    <property type="match status" value="1"/>
</dbReference>
<keyword evidence="8" id="KW-0443">Lipid metabolism</keyword>
<keyword evidence="5" id="KW-0444">Lipid biosynthesis</keyword>
<dbReference type="Pfam" id="PF06974">
    <property type="entry name" value="WS_DGAT_C"/>
    <property type="match status" value="1"/>
</dbReference>
<feature type="region of interest" description="Disordered" evidence="11">
    <location>
        <begin position="491"/>
        <end position="524"/>
    </location>
</feature>
<dbReference type="GO" id="GO:0005886">
    <property type="term" value="C:plasma membrane"/>
    <property type="evidence" value="ECO:0007669"/>
    <property type="project" value="TreeGrafter"/>
</dbReference>
<dbReference type="GO" id="GO:0019432">
    <property type="term" value="P:triglyceride biosynthetic process"/>
    <property type="evidence" value="ECO:0007669"/>
    <property type="project" value="UniProtKB-UniPathway"/>
</dbReference>
<evidence type="ECO:0000256" key="7">
    <source>
        <dbReference type="ARBA" id="ARBA00022798"/>
    </source>
</evidence>
<evidence type="ECO:0000259" key="13">
    <source>
        <dbReference type="Pfam" id="PF06974"/>
    </source>
</evidence>
<keyword evidence="15" id="KW-1185">Reference proteome</keyword>
<evidence type="ECO:0000256" key="4">
    <source>
        <dbReference type="ARBA" id="ARBA00013244"/>
    </source>
</evidence>
<accession>A0A317E5F6</accession>
<evidence type="ECO:0000313" key="14">
    <source>
        <dbReference type="EMBL" id="PWR22368.1"/>
    </source>
</evidence>
<keyword evidence="9 14" id="KW-0012">Acyltransferase</keyword>
<dbReference type="UniPathway" id="UPA00282"/>
<evidence type="ECO:0000259" key="12">
    <source>
        <dbReference type="Pfam" id="PF03007"/>
    </source>
</evidence>
<evidence type="ECO:0000256" key="5">
    <source>
        <dbReference type="ARBA" id="ARBA00022516"/>
    </source>
</evidence>
<dbReference type="NCBIfam" id="TIGR02946">
    <property type="entry name" value="acyl_WS_DGAT"/>
    <property type="match status" value="1"/>
</dbReference>
<dbReference type="EC" id="2.3.1.20" evidence="4"/>
<proteinExistence type="inferred from homology"/>
<dbReference type="AlphaFoldDB" id="A0A317E5F6"/>
<evidence type="ECO:0000313" key="15">
    <source>
        <dbReference type="Proteomes" id="UP000246077"/>
    </source>
</evidence>
<dbReference type="PANTHER" id="PTHR31650">
    <property type="entry name" value="O-ACYLTRANSFERASE (WSD1-LIKE) FAMILY PROTEIN"/>
    <property type="match status" value="1"/>
</dbReference>
<dbReference type="Proteomes" id="UP000246077">
    <property type="component" value="Unassembled WGS sequence"/>
</dbReference>
<dbReference type="GO" id="GO:0001666">
    <property type="term" value="P:response to hypoxia"/>
    <property type="evidence" value="ECO:0007669"/>
    <property type="project" value="TreeGrafter"/>
</dbReference>
<comment type="caution">
    <text evidence="14">The sequence shown here is derived from an EMBL/GenBank/DDBJ whole genome shotgun (WGS) entry which is preliminary data.</text>
</comment>
<evidence type="ECO:0000256" key="10">
    <source>
        <dbReference type="ARBA" id="ARBA00048109"/>
    </source>
</evidence>
<comment type="pathway">
    <text evidence="2">Lipid metabolism.</text>
</comment>
<organism evidence="14 15">
    <name type="scientific">Zavarzinia compransoris</name>
    <dbReference type="NCBI Taxonomy" id="1264899"/>
    <lineage>
        <taxon>Bacteria</taxon>
        <taxon>Pseudomonadati</taxon>
        <taxon>Pseudomonadota</taxon>
        <taxon>Alphaproteobacteria</taxon>
        <taxon>Rhodospirillales</taxon>
        <taxon>Zavarziniaceae</taxon>
        <taxon>Zavarzinia</taxon>
    </lineage>
</organism>
<comment type="similarity">
    <text evidence="3">Belongs to the long-chain O-acyltransferase family.</text>
</comment>
<dbReference type="Pfam" id="PF03007">
    <property type="entry name" value="WS_DGAT_cat"/>
    <property type="match status" value="1"/>
</dbReference>
<dbReference type="SUPFAM" id="SSF52777">
    <property type="entry name" value="CoA-dependent acyltransferases"/>
    <property type="match status" value="1"/>
</dbReference>
<keyword evidence="6 14" id="KW-0808">Transferase</keyword>
<comment type="pathway">
    <text evidence="1">Glycerolipid metabolism; triacylglycerol biosynthesis.</text>
</comment>
<evidence type="ECO:0000256" key="9">
    <source>
        <dbReference type="ARBA" id="ARBA00023315"/>
    </source>
</evidence>
<evidence type="ECO:0000256" key="1">
    <source>
        <dbReference type="ARBA" id="ARBA00004771"/>
    </source>
</evidence>
<evidence type="ECO:0000256" key="11">
    <source>
        <dbReference type="SAM" id="MobiDB-lite"/>
    </source>
</evidence>
<sequence>MFPSVAYRVLATGGRNGAMQQLSGLDQGFLTLETANSPMHIAGLCFYDPATASQPFSFDLIRQGIEKRLHLARTFRQRLVEVPLHLDRAYWAEDPEFDLDYHLRHVAVPSPGDWKSLVTMVSRILSHPLDRTRPLWEFYVIEGLDKVDWLPPGSFATLVKIHHAAIDGVSSNDILFALTDLTPEGRNIEPPRKRWVPDRIPSTRQLLLRTALTNVVAPFKLIEGGARLASTVIGTVARLPQYREDPPPAPFQAPKTPLNVPISAQRVWDGAIFSLDTVKRIRKAVPGATVNDVVLTVCAGALRRWLEKHQALPDKPLVAFAPISVRNEAEKGTQGNQVSGMLVSIATDIAEPLQRLAAVKHNTEKSKGMTHAIGARTLTDYTRFVPSATAALAARLYTRMKVADAHNPLFNCVITNVPGPQIPLYTLGSQLTAQIGYGPIFDGMGLLIAIFSYNGTLSIGVSSCRRIMPDIGDFVDFLRRSLDELEAAAKAVPLAPEPPPAAAPKSKAKSRARPGEIPPVETVA</sequence>